<dbReference type="PANTHER" id="PTHR34818">
    <property type="entry name" value="PROTEIN BLI-3"/>
    <property type="match status" value="1"/>
</dbReference>
<dbReference type="OrthoDB" id="1432662at2"/>
<keyword evidence="3" id="KW-1185">Reference proteome</keyword>
<accession>A0A1I3GIJ7</accession>
<dbReference type="AlphaFoldDB" id="A0A1I3GIJ7"/>
<dbReference type="Gene3D" id="2.30.110.10">
    <property type="entry name" value="Electron Transport, Fmn-binding Protein, Chain A"/>
    <property type="match status" value="1"/>
</dbReference>
<evidence type="ECO:0000313" key="3">
    <source>
        <dbReference type="Proteomes" id="UP000198931"/>
    </source>
</evidence>
<proteinExistence type="predicted"/>
<dbReference type="Pfam" id="PF16242">
    <property type="entry name" value="Pyrid_ox_like"/>
    <property type="match status" value="1"/>
</dbReference>
<evidence type="ECO:0000313" key="2">
    <source>
        <dbReference type="EMBL" id="SFI23308.1"/>
    </source>
</evidence>
<dbReference type="InterPro" id="IPR052917">
    <property type="entry name" value="Stress-Dev_Protein"/>
</dbReference>
<feature type="domain" description="General stress protein FMN-binding split barrel" evidence="1">
    <location>
        <begin position="20"/>
        <end position="169"/>
    </location>
</feature>
<reference evidence="2 3" key="1">
    <citation type="submission" date="2016-10" db="EMBL/GenBank/DDBJ databases">
        <authorList>
            <person name="de Groot N.N."/>
        </authorList>
    </citation>
    <scope>NUCLEOTIDE SEQUENCE [LARGE SCALE GENOMIC DNA]</scope>
    <source>
        <strain evidence="2 3">DSM 26000</strain>
    </source>
</reference>
<evidence type="ECO:0000259" key="1">
    <source>
        <dbReference type="Pfam" id="PF16242"/>
    </source>
</evidence>
<dbReference type="RefSeq" id="WP_090080468.1">
    <property type="nucleotide sequence ID" value="NZ_FOQT01000003.1"/>
</dbReference>
<gene>
    <name evidence="2" type="ORF">SAMN05443292_1861</name>
</gene>
<dbReference type="STRING" id="1125876.SAMN05443292_1861"/>
<dbReference type="InterPro" id="IPR038725">
    <property type="entry name" value="YdaG_split_barrel_FMN-bd"/>
</dbReference>
<dbReference type="SUPFAM" id="SSF50475">
    <property type="entry name" value="FMN-binding split barrel"/>
    <property type="match status" value="1"/>
</dbReference>
<dbReference type="Proteomes" id="UP000198931">
    <property type="component" value="Unassembled WGS sequence"/>
</dbReference>
<organism evidence="2 3">
    <name type="scientific">Halpernia frigidisoli</name>
    <dbReference type="NCBI Taxonomy" id="1125876"/>
    <lineage>
        <taxon>Bacteria</taxon>
        <taxon>Pseudomonadati</taxon>
        <taxon>Bacteroidota</taxon>
        <taxon>Flavobacteriia</taxon>
        <taxon>Flavobacteriales</taxon>
        <taxon>Weeksellaceae</taxon>
        <taxon>Chryseobacterium group</taxon>
        <taxon>Halpernia</taxon>
    </lineage>
</organism>
<protein>
    <submittedName>
        <fullName evidence="2">General stress protein 26</fullName>
    </submittedName>
</protein>
<dbReference type="EMBL" id="FOQT01000003">
    <property type="protein sequence ID" value="SFI23308.1"/>
    <property type="molecule type" value="Genomic_DNA"/>
</dbReference>
<dbReference type="PANTHER" id="PTHR34818:SF1">
    <property type="entry name" value="PROTEIN BLI-3"/>
    <property type="match status" value="1"/>
</dbReference>
<name>A0A1I3GIJ7_9FLAO</name>
<sequence>MDSINQNQEEKNHEDLNNQEAVKKIKDLVSTAESCFFCTNLKSNEPFATRPMAVQKVDDEGNLWFLSSVDSHKNEELKDNDAVQLLFQGDPHTDFMSIFGHATVSKDQAKIDELWNPLLKTWFTEGKEDPRITVIKVTPSESYYWDSKHGKYVAFAKMALGAVLGKTLDDSIEGKLNP</sequence>
<dbReference type="InterPro" id="IPR012349">
    <property type="entry name" value="Split_barrel_FMN-bd"/>
</dbReference>